<evidence type="ECO:0000256" key="2">
    <source>
        <dbReference type="ARBA" id="ARBA00007067"/>
    </source>
</evidence>
<dbReference type="EMBL" id="APLQ01000014">
    <property type="protein sequence ID" value="ENO14176.1"/>
    <property type="molecule type" value="Genomic_DNA"/>
</dbReference>
<dbReference type="NCBIfam" id="TIGR03012">
    <property type="entry name" value="sulf_tusD_dsrE"/>
    <property type="match status" value="1"/>
</dbReference>
<evidence type="ECO:0000256" key="1">
    <source>
        <dbReference type="ARBA" id="ARBA00004496"/>
    </source>
</evidence>
<proteinExistence type="inferred from homology"/>
<keyword evidence="3" id="KW-0963">Cytoplasm</keyword>
<dbReference type="AlphaFoldDB" id="N6WRK2"/>
<dbReference type="GO" id="GO:0097163">
    <property type="term" value="F:sulfur carrier activity"/>
    <property type="evidence" value="ECO:0007669"/>
    <property type="project" value="TreeGrafter"/>
</dbReference>
<dbReference type="STRING" id="626887.J057_22320"/>
<dbReference type="Proteomes" id="UP000013165">
    <property type="component" value="Unassembled WGS sequence"/>
</dbReference>
<dbReference type="NCBIfam" id="NF001237">
    <property type="entry name" value="PRK00207.1"/>
    <property type="match status" value="1"/>
</dbReference>
<dbReference type="Gene3D" id="3.40.1260.10">
    <property type="entry name" value="DsrEFH-like"/>
    <property type="match status" value="1"/>
</dbReference>
<gene>
    <name evidence="5" type="ORF">J057_22320</name>
</gene>
<evidence type="ECO:0000256" key="4">
    <source>
        <dbReference type="ARBA" id="ARBA00022679"/>
    </source>
</evidence>
<evidence type="ECO:0000313" key="6">
    <source>
        <dbReference type="Proteomes" id="UP000013165"/>
    </source>
</evidence>
<comment type="subcellular location">
    <subcellularLocation>
        <location evidence="1">Cytoplasm</location>
    </subcellularLocation>
</comment>
<dbReference type="GO" id="GO:1990228">
    <property type="term" value="C:sulfurtransferase complex"/>
    <property type="evidence" value="ECO:0007669"/>
    <property type="project" value="TreeGrafter"/>
</dbReference>
<dbReference type="PATRIC" id="fig|626887.3.peg.4464"/>
<protein>
    <submittedName>
        <fullName evidence="5">Sulfurtransferase complex subunit TusD</fullName>
    </submittedName>
</protein>
<dbReference type="InterPro" id="IPR017463">
    <property type="entry name" value="Sulphur_relay_TusD/DsrE"/>
</dbReference>
<keyword evidence="6" id="KW-1185">Reference proteome</keyword>
<dbReference type="PANTHER" id="PTHR34874">
    <property type="entry name" value="PROTEIN YCHN"/>
    <property type="match status" value="1"/>
</dbReference>
<dbReference type="RefSeq" id="WP_004582395.1">
    <property type="nucleotide sequence ID" value="NZ_AP028878.1"/>
</dbReference>
<dbReference type="PANTHER" id="PTHR34874:SF3">
    <property type="entry name" value="SULFURTRANSFERASE TUSD"/>
    <property type="match status" value="1"/>
</dbReference>
<dbReference type="Pfam" id="PF02635">
    <property type="entry name" value="DsrE"/>
    <property type="match status" value="1"/>
</dbReference>
<dbReference type="InterPro" id="IPR003787">
    <property type="entry name" value="Sulphur_relay_DsrE/F-like"/>
</dbReference>
<dbReference type="SUPFAM" id="SSF75169">
    <property type="entry name" value="DsrEFH-like"/>
    <property type="match status" value="1"/>
</dbReference>
<reference evidence="5 6" key="1">
    <citation type="journal article" date="2013" name="Genome Announc.">
        <title>Genome Sequence of the Polycyclic Aromatic Hydrocarbon-Degrading Bacterium Strain Marinobacter nanhaiticus D15-8WT.</title>
        <authorList>
            <person name="Cui Z."/>
            <person name="Gao W."/>
            <person name="Li Q."/>
            <person name="Xu G."/>
            <person name="Zheng L."/>
        </authorList>
    </citation>
    <scope>NUCLEOTIDE SEQUENCE [LARGE SCALE GENOMIC DNA]</scope>
    <source>
        <strain evidence="5 6">D15-8W</strain>
    </source>
</reference>
<comment type="caution">
    <text evidence="5">The sequence shown here is derived from an EMBL/GenBank/DDBJ whole genome shotgun (WGS) entry which is preliminary data.</text>
</comment>
<evidence type="ECO:0000256" key="3">
    <source>
        <dbReference type="ARBA" id="ARBA00022490"/>
    </source>
</evidence>
<dbReference type="eggNOG" id="COG1553">
    <property type="taxonomic scope" value="Bacteria"/>
</dbReference>
<dbReference type="HOGENOM" id="CLU_132095_0_0_6"/>
<keyword evidence="4 5" id="KW-0808">Transferase</keyword>
<name>N6WRK2_9GAMM</name>
<sequence>MTTSSHSFTLVITGAPYSSQAPQTALHFARAALDAGHSITHVFLYGDGVHLASDLACPPSDEADWPSQWRDFLTGNQIPATCCVASALRRGLLDETEAKRYERDASNVSVPYRIAGLGEWLESSQSSSRTLYFNGSH</sequence>
<organism evidence="5 6">
    <name type="scientific">Marinobacter nanhaiticus D15-8W</name>
    <dbReference type="NCBI Taxonomy" id="626887"/>
    <lineage>
        <taxon>Bacteria</taxon>
        <taxon>Pseudomonadati</taxon>
        <taxon>Pseudomonadota</taxon>
        <taxon>Gammaproteobacteria</taxon>
        <taxon>Pseudomonadales</taxon>
        <taxon>Marinobacteraceae</taxon>
        <taxon>Marinobacter</taxon>
    </lineage>
</organism>
<dbReference type="GO" id="GO:0002143">
    <property type="term" value="P:tRNA wobble position uridine thiolation"/>
    <property type="evidence" value="ECO:0007669"/>
    <property type="project" value="TreeGrafter"/>
</dbReference>
<dbReference type="InterPro" id="IPR027396">
    <property type="entry name" value="DsrEFH-like"/>
</dbReference>
<evidence type="ECO:0000313" key="5">
    <source>
        <dbReference type="EMBL" id="ENO14176.1"/>
    </source>
</evidence>
<comment type="similarity">
    <text evidence="2">Belongs to the DsrE/TusD family.</text>
</comment>
<dbReference type="OrthoDB" id="9787483at2"/>
<accession>N6WRK2</accession>
<dbReference type="GO" id="GO:0016783">
    <property type="term" value="F:sulfurtransferase activity"/>
    <property type="evidence" value="ECO:0007669"/>
    <property type="project" value="InterPro"/>
</dbReference>